<dbReference type="InterPro" id="IPR017473">
    <property type="entry name" value="Undecaprenyl-P_gluc_Ptfrase"/>
</dbReference>
<gene>
    <name evidence="9" type="ORF">VVD49_19095</name>
</gene>
<dbReference type="NCBIfam" id="TIGR03025">
    <property type="entry name" value="EPS_sugtrans"/>
    <property type="match status" value="1"/>
</dbReference>
<dbReference type="Gene3D" id="3.40.50.720">
    <property type="entry name" value="NAD(P)-binding Rossmann-like Domain"/>
    <property type="match status" value="1"/>
</dbReference>
<proteinExistence type="inferred from homology"/>
<sequence length="466" mass="51995">MQEVTFGGQTFDGFLRGRLTLATSIELFLDPLIIVCSIFIVAAWLGQPLEAHHISLALIALLATFPGSLRLRDTGWRMAWRAAGEWLLIVAMLLLFGYASGYIDYFTSSFITGWVSTSMAGILVAHEVARRVLPTVLQHAHVCNAVIVGGNDLGITLSRQFIDNQYLGVKFAGFFDDREAERLTNIGDARLLGSLKNLATYVKANRVDHIYIALPMASQPRILSLLDDMRDTTASIFFVPDIFMTDLIQGRVDSINGMPVVAVCETPFTGVRGVIKRASDIVLSSLILLAISPVFAAVAFGVYRSSPGPIIFAQRRYGLDGREIIVYKFRSMSVTEDGDKKYTQVTRGDPRVTPFGNFIRKTSLDELPQFINVLQGRMSIVGPRPHAISVNEQYRKLIPGYMVRHKVKPGITGWAQVNGYRGGDDLDHMKMRIKYDLEYLRNWSLRLDLLIILRTVKLVAKDSKAF</sequence>
<dbReference type="InterPro" id="IPR036291">
    <property type="entry name" value="NAD(P)-bd_dom_sf"/>
</dbReference>
<keyword evidence="5 7" id="KW-1133">Transmembrane helix</keyword>
<dbReference type="InterPro" id="IPR003362">
    <property type="entry name" value="Bact_transf"/>
</dbReference>
<dbReference type="PANTHER" id="PTHR30576:SF21">
    <property type="entry name" value="UDP-GLUCOSE:UNDECAPRENYL-PHOSPHATE GLUCOSE-1-PHOSPHATE TRANSFERASE"/>
    <property type="match status" value="1"/>
</dbReference>
<evidence type="ECO:0000256" key="4">
    <source>
        <dbReference type="ARBA" id="ARBA00022692"/>
    </source>
</evidence>
<reference evidence="9 10" key="1">
    <citation type="submission" date="2024-01" db="EMBL/GenBank/DDBJ databases">
        <title>Uliginosibacterium soil sp. nov.</title>
        <authorList>
            <person name="Lv Y."/>
        </authorList>
    </citation>
    <scope>NUCLEOTIDE SEQUENCE [LARGE SCALE GENOMIC DNA]</scope>
    <source>
        <strain evidence="9 10">H3</strain>
    </source>
</reference>
<dbReference type="InterPro" id="IPR017475">
    <property type="entry name" value="EPS_sugar_tfrase"/>
</dbReference>
<evidence type="ECO:0000256" key="5">
    <source>
        <dbReference type="ARBA" id="ARBA00022989"/>
    </source>
</evidence>
<accession>A0ABU6K8K0</accession>
<evidence type="ECO:0000259" key="8">
    <source>
        <dbReference type="Pfam" id="PF02397"/>
    </source>
</evidence>
<dbReference type="PANTHER" id="PTHR30576">
    <property type="entry name" value="COLANIC BIOSYNTHESIS UDP-GLUCOSE LIPID CARRIER TRANSFERASE"/>
    <property type="match status" value="1"/>
</dbReference>
<evidence type="ECO:0000256" key="7">
    <source>
        <dbReference type="SAM" id="Phobius"/>
    </source>
</evidence>
<dbReference type="Pfam" id="PF13727">
    <property type="entry name" value="CoA_binding_3"/>
    <property type="match status" value="1"/>
</dbReference>
<dbReference type="NCBIfam" id="TIGR03023">
    <property type="entry name" value="WcaJ_sugtrans"/>
    <property type="match status" value="1"/>
</dbReference>
<dbReference type="RefSeq" id="WP_327600821.1">
    <property type="nucleotide sequence ID" value="NZ_JAYXHS010000004.1"/>
</dbReference>
<feature type="domain" description="Bacterial sugar transferase" evidence="8">
    <location>
        <begin position="276"/>
        <end position="460"/>
    </location>
</feature>
<dbReference type="SUPFAM" id="SSF51735">
    <property type="entry name" value="NAD(P)-binding Rossmann-fold domains"/>
    <property type="match status" value="1"/>
</dbReference>
<dbReference type="EC" id="2.7.8.31" evidence="9"/>
<comment type="similarity">
    <text evidence="2">Belongs to the bacterial sugar transferase family.</text>
</comment>
<evidence type="ECO:0000256" key="6">
    <source>
        <dbReference type="ARBA" id="ARBA00023136"/>
    </source>
</evidence>
<evidence type="ECO:0000256" key="3">
    <source>
        <dbReference type="ARBA" id="ARBA00022679"/>
    </source>
</evidence>
<dbReference type="GO" id="GO:0089702">
    <property type="term" value="F:undecaprenyl-phosphate glucose phosphotransferase activity"/>
    <property type="evidence" value="ECO:0007669"/>
    <property type="project" value="UniProtKB-EC"/>
</dbReference>
<name>A0ABU6K8K0_9RHOO</name>
<dbReference type="Pfam" id="PF02397">
    <property type="entry name" value="Bac_transf"/>
    <property type="match status" value="1"/>
</dbReference>
<comment type="subcellular location">
    <subcellularLocation>
        <location evidence="1">Membrane</location>
        <topology evidence="1">Multi-pass membrane protein</topology>
    </subcellularLocation>
</comment>
<feature type="transmembrane region" description="Helical" evidence="7">
    <location>
        <begin position="51"/>
        <end position="71"/>
    </location>
</feature>
<evidence type="ECO:0000256" key="2">
    <source>
        <dbReference type="ARBA" id="ARBA00006464"/>
    </source>
</evidence>
<evidence type="ECO:0000313" key="10">
    <source>
        <dbReference type="Proteomes" id="UP001331561"/>
    </source>
</evidence>
<feature type="transmembrane region" description="Helical" evidence="7">
    <location>
        <begin position="27"/>
        <end position="45"/>
    </location>
</feature>
<keyword evidence="3 9" id="KW-0808">Transferase</keyword>
<keyword evidence="6 7" id="KW-0472">Membrane</keyword>
<feature type="transmembrane region" description="Helical" evidence="7">
    <location>
        <begin position="78"/>
        <end position="99"/>
    </location>
</feature>
<evidence type="ECO:0000313" key="9">
    <source>
        <dbReference type="EMBL" id="MEC5387847.1"/>
    </source>
</evidence>
<keyword evidence="10" id="KW-1185">Reference proteome</keyword>
<protein>
    <submittedName>
        <fullName evidence="9">Undecaprenyl-phosphate glucose phosphotransferase</fullName>
        <ecNumber evidence="9">2.7.8.31</ecNumber>
    </submittedName>
</protein>
<dbReference type="EMBL" id="JAYXHS010000004">
    <property type="protein sequence ID" value="MEC5387847.1"/>
    <property type="molecule type" value="Genomic_DNA"/>
</dbReference>
<comment type="caution">
    <text evidence="9">The sequence shown here is derived from an EMBL/GenBank/DDBJ whole genome shotgun (WGS) entry which is preliminary data.</text>
</comment>
<keyword evidence="4 7" id="KW-0812">Transmembrane</keyword>
<feature type="transmembrane region" description="Helical" evidence="7">
    <location>
        <begin position="281"/>
        <end position="303"/>
    </location>
</feature>
<dbReference type="Proteomes" id="UP001331561">
    <property type="component" value="Unassembled WGS sequence"/>
</dbReference>
<feature type="transmembrane region" description="Helical" evidence="7">
    <location>
        <begin position="105"/>
        <end position="125"/>
    </location>
</feature>
<evidence type="ECO:0000256" key="1">
    <source>
        <dbReference type="ARBA" id="ARBA00004141"/>
    </source>
</evidence>
<organism evidence="9 10">
    <name type="scientific">Uliginosibacterium silvisoli</name>
    <dbReference type="NCBI Taxonomy" id="3114758"/>
    <lineage>
        <taxon>Bacteria</taxon>
        <taxon>Pseudomonadati</taxon>
        <taxon>Pseudomonadota</taxon>
        <taxon>Betaproteobacteria</taxon>
        <taxon>Rhodocyclales</taxon>
        <taxon>Zoogloeaceae</taxon>
        <taxon>Uliginosibacterium</taxon>
    </lineage>
</organism>